<dbReference type="KEGG" id="cqu:CpipJ_CPIJ019247"/>
<dbReference type="VEuPathDB" id="VectorBase:CPIJ019247"/>
<evidence type="ECO:0000256" key="1">
    <source>
        <dbReference type="SAM" id="Coils"/>
    </source>
</evidence>
<protein>
    <submittedName>
        <fullName evidence="2 3">Uncharacterized protein</fullName>
    </submittedName>
</protein>
<keyword evidence="1" id="KW-0175">Coiled coil</keyword>
<dbReference type="EMBL" id="DS233369">
    <property type="protein sequence ID" value="EDS29623.1"/>
    <property type="molecule type" value="Genomic_DNA"/>
</dbReference>
<accession>B0XIS5</accession>
<name>B0XIS5_CULQU</name>
<dbReference type="AlphaFoldDB" id="B0XIS5"/>
<evidence type="ECO:0000313" key="2">
    <source>
        <dbReference type="EMBL" id="EDS29623.1"/>
    </source>
</evidence>
<dbReference type="OrthoDB" id="7763505at2759"/>
<evidence type="ECO:0000313" key="4">
    <source>
        <dbReference type="Proteomes" id="UP000002320"/>
    </source>
</evidence>
<dbReference type="HOGENOM" id="CLU_1251739_0_0_1"/>
<sequence>MPEGDNIQPDGNLLYERLLQQNERLEAQNARMMEMLERFNLQDDADIRTKLLSMLEVNAEGACTLEALITKCHRLHNLKHDTREKGNERLDTAFLAWFFVIKSFSENDILPSIPVSAAEEKETNVSPRMAEGKGNETALQDFPGSRRRAGIVDNSPMMRNLLMSEKNIERRLSLGKLILFNASDRATVLPEVSTNFRTELLLDIPPSNSNSSSYSFSVLTR</sequence>
<dbReference type="VEuPathDB" id="VectorBase:CQUJHB015506"/>
<evidence type="ECO:0000313" key="3">
    <source>
        <dbReference type="EnsemblMetazoa" id="CPIJ019247-PA"/>
    </source>
</evidence>
<reference evidence="2" key="1">
    <citation type="submission" date="2007-03" db="EMBL/GenBank/DDBJ databases">
        <title>Annotation of Culex pipiens quinquefasciatus.</title>
        <authorList>
            <consortium name="The Broad Institute Genome Sequencing Platform"/>
            <person name="Atkinson P.W."/>
            <person name="Hemingway J."/>
            <person name="Christensen B.M."/>
            <person name="Higgs S."/>
            <person name="Kodira C."/>
            <person name="Hannick L."/>
            <person name="Megy K."/>
            <person name="O'Leary S."/>
            <person name="Pearson M."/>
            <person name="Haas B.J."/>
            <person name="Mauceli E."/>
            <person name="Wortman J.R."/>
            <person name="Lee N.H."/>
            <person name="Guigo R."/>
            <person name="Stanke M."/>
            <person name="Alvarado L."/>
            <person name="Amedeo P."/>
            <person name="Antoine C.H."/>
            <person name="Arensburger P."/>
            <person name="Bidwell S.L."/>
            <person name="Crawford M."/>
            <person name="Camaro F."/>
            <person name="Devon K."/>
            <person name="Engels R."/>
            <person name="Hammond M."/>
            <person name="Howarth C."/>
            <person name="Koehrsen M."/>
            <person name="Lawson D."/>
            <person name="Montgomery P."/>
            <person name="Nene V."/>
            <person name="Nusbaum C."/>
            <person name="Puiu D."/>
            <person name="Romero-Severson J."/>
            <person name="Severson D.W."/>
            <person name="Shumway M."/>
            <person name="Sisk P."/>
            <person name="Stolte C."/>
            <person name="Zeng Q."/>
            <person name="Eisenstadt E."/>
            <person name="Fraser-Liggett C."/>
            <person name="Strausberg R."/>
            <person name="Galagan J."/>
            <person name="Birren B."/>
            <person name="Collins F.H."/>
        </authorList>
    </citation>
    <scope>NUCLEOTIDE SEQUENCE [LARGE SCALE GENOMIC DNA]</scope>
    <source>
        <strain evidence="2">JHB</strain>
    </source>
</reference>
<reference evidence="3" key="2">
    <citation type="submission" date="2020-05" db="UniProtKB">
        <authorList>
            <consortium name="EnsemblMetazoa"/>
        </authorList>
    </citation>
    <scope>IDENTIFICATION</scope>
    <source>
        <strain evidence="3">JHB</strain>
    </source>
</reference>
<proteinExistence type="predicted"/>
<keyword evidence="4" id="KW-1185">Reference proteome</keyword>
<dbReference type="EnsemblMetazoa" id="CPIJ019247-RA">
    <property type="protein sequence ID" value="CPIJ019247-PA"/>
    <property type="gene ID" value="CPIJ019247"/>
</dbReference>
<gene>
    <name evidence="3" type="primary">6053474</name>
    <name evidence="2" type="ORF">CpipJ_CPIJ019247</name>
</gene>
<dbReference type="Proteomes" id="UP000002320">
    <property type="component" value="Unassembled WGS sequence"/>
</dbReference>
<feature type="coiled-coil region" evidence="1">
    <location>
        <begin position="15"/>
        <end position="42"/>
    </location>
</feature>
<organism>
    <name type="scientific">Culex quinquefasciatus</name>
    <name type="common">Southern house mosquito</name>
    <name type="synonym">Culex pungens</name>
    <dbReference type="NCBI Taxonomy" id="7176"/>
    <lineage>
        <taxon>Eukaryota</taxon>
        <taxon>Metazoa</taxon>
        <taxon>Ecdysozoa</taxon>
        <taxon>Arthropoda</taxon>
        <taxon>Hexapoda</taxon>
        <taxon>Insecta</taxon>
        <taxon>Pterygota</taxon>
        <taxon>Neoptera</taxon>
        <taxon>Endopterygota</taxon>
        <taxon>Diptera</taxon>
        <taxon>Nematocera</taxon>
        <taxon>Culicoidea</taxon>
        <taxon>Culicidae</taxon>
        <taxon>Culicinae</taxon>
        <taxon>Culicini</taxon>
        <taxon>Culex</taxon>
        <taxon>Culex</taxon>
    </lineage>
</organism>
<dbReference type="InParanoid" id="B0XIS5"/>